<gene>
    <name evidence="2" type="ORF">LV83_00227</name>
</gene>
<dbReference type="EMBL" id="QLLK01000001">
    <property type="protein sequence ID" value="RAI94978.1"/>
    <property type="molecule type" value="Genomic_DNA"/>
</dbReference>
<dbReference type="Proteomes" id="UP000249610">
    <property type="component" value="Unassembled WGS sequence"/>
</dbReference>
<reference evidence="2 3" key="1">
    <citation type="submission" date="2018-06" db="EMBL/GenBank/DDBJ databases">
        <title>Genomic Encyclopedia of Archaeal and Bacterial Type Strains, Phase II (KMG-II): from individual species to whole genera.</title>
        <authorList>
            <person name="Goeker M."/>
        </authorList>
    </citation>
    <scope>NUCLEOTIDE SEQUENCE [LARGE SCALE GENOMIC DNA]</scope>
    <source>
        <strain evidence="2 3">DSM 23446</strain>
    </source>
</reference>
<dbReference type="RefSeq" id="WP_111609678.1">
    <property type="nucleotide sequence ID" value="NZ_QLLK01000001.1"/>
</dbReference>
<name>A0A327PS39_9BACT</name>
<keyword evidence="1" id="KW-0472">Membrane</keyword>
<feature type="transmembrane region" description="Helical" evidence="1">
    <location>
        <begin position="15"/>
        <end position="36"/>
    </location>
</feature>
<evidence type="ECO:0000256" key="1">
    <source>
        <dbReference type="SAM" id="Phobius"/>
    </source>
</evidence>
<dbReference type="AlphaFoldDB" id="A0A327PS39"/>
<protein>
    <submittedName>
        <fullName evidence="2">Uncharacterized protein</fullName>
    </submittedName>
</protein>
<keyword evidence="1" id="KW-0812">Transmembrane</keyword>
<proteinExistence type="predicted"/>
<sequence>MPHRQKTDDILSPELIRILKIFGLVSIGLVFILSFFNTKRANNTGDDLTFRMSSSSRLYFLNVRAIRYDRETRSDAGMLLFRHGSRTVAKTDPLLNLVLILNSRKDEAYLYLEPVNVDWPLELRVTNEGETQNILLENGNNTQFLAQVRQLEPWIKADADFEVKVGSAWVSIWEDPKEREALQAILGDYFRLINERE</sequence>
<comment type="caution">
    <text evidence="2">The sequence shown here is derived from an EMBL/GenBank/DDBJ whole genome shotgun (WGS) entry which is preliminary data.</text>
</comment>
<keyword evidence="3" id="KW-1185">Reference proteome</keyword>
<dbReference type="OrthoDB" id="837183at2"/>
<keyword evidence="1" id="KW-1133">Transmembrane helix</keyword>
<evidence type="ECO:0000313" key="3">
    <source>
        <dbReference type="Proteomes" id="UP000249610"/>
    </source>
</evidence>
<organism evidence="2 3">
    <name type="scientific">Algoriphagus yeomjeoni</name>
    <dbReference type="NCBI Taxonomy" id="291403"/>
    <lineage>
        <taxon>Bacteria</taxon>
        <taxon>Pseudomonadati</taxon>
        <taxon>Bacteroidota</taxon>
        <taxon>Cytophagia</taxon>
        <taxon>Cytophagales</taxon>
        <taxon>Cyclobacteriaceae</taxon>
        <taxon>Algoriphagus</taxon>
    </lineage>
</organism>
<accession>A0A327PS39</accession>
<evidence type="ECO:0000313" key="2">
    <source>
        <dbReference type="EMBL" id="RAI94978.1"/>
    </source>
</evidence>